<dbReference type="AlphaFoldDB" id="A0A0D3KWF6"/>
<evidence type="ECO:0000256" key="3">
    <source>
        <dbReference type="ARBA" id="ARBA00022900"/>
    </source>
</evidence>
<dbReference type="Gene3D" id="3.30.10.10">
    <property type="entry name" value="Trypsin Inhibitor V, subunit A"/>
    <property type="match status" value="1"/>
</dbReference>
<organism evidence="5 6">
    <name type="scientific">Emiliania huxleyi (strain CCMP1516)</name>
    <dbReference type="NCBI Taxonomy" id="280463"/>
    <lineage>
        <taxon>Eukaryota</taxon>
        <taxon>Haptista</taxon>
        <taxon>Haptophyta</taxon>
        <taxon>Prymnesiophyceae</taxon>
        <taxon>Isochrysidales</taxon>
        <taxon>Noelaerhabdaceae</taxon>
        <taxon>Emiliania</taxon>
    </lineage>
</organism>
<evidence type="ECO:0000256" key="1">
    <source>
        <dbReference type="ARBA" id="ARBA00008210"/>
    </source>
</evidence>
<proteinExistence type="inferred from homology"/>
<dbReference type="SUPFAM" id="SSF54654">
    <property type="entry name" value="CI-2 family of serine protease inhibitors"/>
    <property type="match status" value="1"/>
</dbReference>
<evidence type="ECO:0008006" key="7">
    <source>
        <dbReference type="Google" id="ProtNLM"/>
    </source>
</evidence>
<accession>A0A0D3KWF6</accession>
<dbReference type="Pfam" id="PF00280">
    <property type="entry name" value="potato_inhibit"/>
    <property type="match status" value="1"/>
</dbReference>
<feature type="compositionally biased region" description="Gly residues" evidence="4">
    <location>
        <begin position="153"/>
        <end position="165"/>
    </location>
</feature>
<dbReference type="GeneID" id="17285360"/>
<dbReference type="PANTHER" id="PTHR33091:SF29">
    <property type="entry name" value="SUBTILISIN INHIBITOR 1"/>
    <property type="match status" value="1"/>
</dbReference>
<dbReference type="EnsemblProtists" id="EOD40091">
    <property type="protein sequence ID" value="EOD40091"/>
    <property type="gene ID" value="EMIHUDRAFT_251283"/>
</dbReference>
<dbReference type="GO" id="GO:0009611">
    <property type="term" value="P:response to wounding"/>
    <property type="evidence" value="ECO:0007669"/>
    <property type="project" value="InterPro"/>
</dbReference>
<keyword evidence="3" id="KW-0722">Serine protease inhibitor</keyword>
<dbReference type="GO" id="GO:0004867">
    <property type="term" value="F:serine-type endopeptidase inhibitor activity"/>
    <property type="evidence" value="ECO:0007669"/>
    <property type="project" value="UniProtKB-KW"/>
</dbReference>
<sequence>MYGHRPRGTDLRLVRRARHTACKAEGKRRDAVLDGGVGAVSGLCWKLLAAVLVGWAALAWTQRSACGCGAEHSPEQALADALSGLGQLLSGAKSARSVQQSFGQSMERLQQSCGSRLSSAVCHTSCWMAGKELQRSIWWSCFRRGGHGLPEQPGGGGAEGRGAGGPTSWPGLVGEKVGHAVRRISSERPDVSVRVMREGDMATMDFDEARVRVYADESDTVTRAPIIG</sequence>
<name>A0A0D3KWF6_EMIH1</name>
<dbReference type="PANTHER" id="PTHR33091">
    <property type="entry name" value="PROTEIN, PUTATIVE, EXPRESSED-RELATED"/>
    <property type="match status" value="1"/>
</dbReference>
<evidence type="ECO:0000313" key="6">
    <source>
        <dbReference type="Proteomes" id="UP000013827"/>
    </source>
</evidence>
<keyword evidence="6" id="KW-1185">Reference proteome</keyword>
<evidence type="ECO:0000313" key="5">
    <source>
        <dbReference type="EnsemblProtists" id="EOD40091"/>
    </source>
</evidence>
<dbReference type="HOGENOM" id="CLU_1258148_0_0_1"/>
<feature type="region of interest" description="Disordered" evidence="4">
    <location>
        <begin position="150"/>
        <end position="170"/>
    </location>
</feature>
<evidence type="ECO:0000256" key="4">
    <source>
        <dbReference type="SAM" id="MobiDB-lite"/>
    </source>
</evidence>
<reference evidence="6" key="1">
    <citation type="journal article" date="2013" name="Nature">
        <title>Pan genome of the phytoplankton Emiliania underpins its global distribution.</title>
        <authorList>
            <person name="Read B.A."/>
            <person name="Kegel J."/>
            <person name="Klute M.J."/>
            <person name="Kuo A."/>
            <person name="Lefebvre S.C."/>
            <person name="Maumus F."/>
            <person name="Mayer C."/>
            <person name="Miller J."/>
            <person name="Monier A."/>
            <person name="Salamov A."/>
            <person name="Young J."/>
            <person name="Aguilar M."/>
            <person name="Claverie J.M."/>
            <person name="Frickenhaus S."/>
            <person name="Gonzalez K."/>
            <person name="Herman E.K."/>
            <person name="Lin Y.C."/>
            <person name="Napier J."/>
            <person name="Ogata H."/>
            <person name="Sarno A.F."/>
            <person name="Shmutz J."/>
            <person name="Schroeder D."/>
            <person name="de Vargas C."/>
            <person name="Verret F."/>
            <person name="von Dassow P."/>
            <person name="Valentin K."/>
            <person name="Van de Peer Y."/>
            <person name="Wheeler G."/>
            <person name="Dacks J.B."/>
            <person name="Delwiche C.F."/>
            <person name="Dyhrman S.T."/>
            <person name="Glockner G."/>
            <person name="John U."/>
            <person name="Richards T."/>
            <person name="Worden A.Z."/>
            <person name="Zhang X."/>
            <person name="Grigoriev I.V."/>
            <person name="Allen A.E."/>
            <person name="Bidle K."/>
            <person name="Borodovsky M."/>
            <person name="Bowler C."/>
            <person name="Brownlee C."/>
            <person name="Cock J.M."/>
            <person name="Elias M."/>
            <person name="Gladyshev V.N."/>
            <person name="Groth M."/>
            <person name="Guda C."/>
            <person name="Hadaegh A."/>
            <person name="Iglesias-Rodriguez M.D."/>
            <person name="Jenkins J."/>
            <person name="Jones B.M."/>
            <person name="Lawson T."/>
            <person name="Leese F."/>
            <person name="Lindquist E."/>
            <person name="Lobanov A."/>
            <person name="Lomsadze A."/>
            <person name="Malik S.B."/>
            <person name="Marsh M.E."/>
            <person name="Mackinder L."/>
            <person name="Mock T."/>
            <person name="Mueller-Roeber B."/>
            <person name="Pagarete A."/>
            <person name="Parker M."/>
            <person name="Probert I."/>
            <person name="Quesneville H."/>
            <person name="Raines C."/>
            <person name="Rensing S.A."/>
            <person name="Riano-Pachon D.M."/>
            <person name="Richier S."/>
            <person name="Rokitta S."/>
            <person name="Shiraiwa Y."/>
            <person name="Soanes D.M."/>
            <person name="van der Giezen M."/>
            <person name="Wahlund T.M."/>
            <person name="Williams B."/>
            <person name="Wilson W."/>
            <person name="Wolfe G."/>
            <person name="Wurch L.L."/>
        </authorList>
    </citation>
    <scope>NUCLEOTIDE SEQUENCE</scope>
</reference>
<reference evidence="5" key="2">
    <citation type="submission" date="2024-10" db="UniProtKB">
        <authorList>
            <consortium name="EnsemblProtists"/>
        </authorList>
    </citation>
    <scope>IDENTIFICATION</scope>
</reference>
<dbReference type="KEGG" id="ehx:EMIHUDRAFT_251283"/>
<protein>
    <recommendedName>
        <fullName evidence="7">Subtilisin inhibitor domain-containing protein</fullName>
    </recommendedName>
</protein>
<dbReference type="InterPro" id="IPR036354">
    <property type="entry name" value="Prot_inh_pot1_sf"/>
</dbReference>
<dbReference type="InterPro" id="IPR000864">
    <property type="entry name" value="Prot_inh_pot1"/>
</dbReference>
<dbReference type="PaxDb" id="2903-EOD40091"/>
<evidence type="ECO:0000256" key="2">
    <source>
        <dbReference type="ARBA" id="ARBA00022690"/>
    </source>
</evidence>
<comment type="similarity">
    <text evidence="1">Belongs to the protease inhibitor I13 (potato type I serine protease inhibitor) family.</text>
</comment>
<dbReference type="Proteomes" id="UP000013827">
    <property type="component" value="Unassembled WGS sequence"/>
</dbReference>
<keyword evidence="2" id="KW-0646">Protease inhibitor</keyword>
<dbReference type="RefSeq" id="XP_005792520.1">
    <property type="nucleotide sequence ID" value="XM_005792463.1"/>
</dbReference>